<dbReference type="RefSeq" id="WP_176951549.1">
    <property type="nucleotide sequence ID" value="NZ_JABXYK010000014.1"/>
</dbReference>
<organism evidence="1 2">
    <name type="scientific">Mycoplana rhizolycopersici</name>
    <dbReference type="NCBI Taxonomy" id="2746702"/>
    <lineage>
        <taxon>Bacteria</taxon>
        <taxon>Pseudomonadati</taxon>
        <taxon>Pseudomonadota</taxon>
        <taxon>Alphaproteobacteria</taxon>
        <taxon>Hyphomicrobiales</taxon>
        <taxon>Rhizobiaceae</taxon>
        <taxon>Mycoplana</taxon>
    </lineage>
</organism>
<protein>
    <recommendedName>
        <fullName evidence="3">DUF4238 domain-containing protein</fullName>
    </recommendedName>
</protein>
<evidence type="ECO:0008006" key="3">
    <source>
        <dbReference type="Google" id="ProtNLM"/>
    </source>
</evidence>
<evidence type="ECO:0000313" key="1">
    <source>
        <dbReference type="EMBL" id="NVP57583.1"/>
    </source>
</evidence>
<comment type="caution">
    <text evidence="1">The sequence shown here is derived from an EMBL/GenBank/DDBJ whole genome shotgun (WGS) entry which is preliminary data.</text>
</comment>
<sequence>MSGSIKTGLHHWWPKGLSTFWVGDDDCVTRITPEGKEFRSPPAQFGGITNGHAVKLDGPWSFSFEAKFDAVDSRLPYLVNDLLKYEARRSSAAQPLAERLQAHRIPNQFMEEMGKTLASLIVRSPSHRNKVAKTTEYYQGRMGFSEPKADKNLINMNLSNKMEFISRNFNGGKYVIAFSDEAEFIFGDGFYTNMSNEHALGHRKTVLPATPIMTVIYTRPTQYFTEPRLMTIRLEKEEVLRFNELIQVYSKDQLFYRSQRPNLNDAFKRAEFLEFRYHNVPWLDKFLESVHRCRL</sequence>
<keyword evidence="2" id="KW-1185">Reference proteome</keyword>
<accession>A0ABX2QK17</accession>
<reference evidence="1 2" key="1">
    <citation type="submission" date="2020-06" db="EMBL/GenBank/DDBJ databases">
        <title>Rhizobium sp.nov. isolated from the tomato plant.</title>
        <authorList>
            <person name="Thin K.K."/>
            <person name="Zhang X."/>
            <person name="He S."/>
        </authorList>
    </citation>
    <scope>NUCLEOTIDE SEQUENCE [LARGE SCALE GENOMIC DNA]</scope>
    <source>
        <strain evidence="1 2">DBTS2</strain>
    </source>
</reference>
<name>A0ABX2QK17_9HYPH</name>
<gene>
    <name evidence="1" type="ORF">HV823_20190</name>
</gene>
<dbReference type="EMBL" id="JABXYK010000014">
    <property type="protein sequence ID" value="NVP57583.1"/>
    <property type="molecule type" value="Genomic_DNA"/>
</dbReference>
<evidence type="ECO:0000313" key="2">
    <source>
        <dbReference type="Proteomes" id="UP000659172"/>
    </source>
</evidence>
<proteinExistence type="predicted"/>
<dbReference type="Proteomes" id="UP000659172">
    <property type="component" value="Unassembled WGS sequence"/>
</dbReference>